<evidence type="ECO:0000313" key="2">
    <source>
        <dbReference type="EMBL" id="KIE43712.1"/>
    </source>
</evidence>
<sequence>MQTLVKALISLAIIIACARIGKRFPTLGGLIATMPLTSLLVLLWLWSESPGDYRLMEGYTRGVLWGIIPTILFFVAAYVLFRRHLPLPVVLAASFGVWLAGAAVHQYFLK</sequence>
<organism evidence="2 3">
    <name type="scientific">Geobacter soli</name>
    <dbReference type="NCBI Taxonomy" id="1510391"/>
    <lineage>
        <taxon>Bacteria</taxon>
        <taxon>Pseudomonadati</taxon>
        <taxon>Thermodesulfobacteriota</taxon>
        <taxon>Desulfuromonadia</taxon>
        <taxon>Geobacterales</taxon>
        <taxon>Geobacteraceae</taxon>
        <taxon>Geobacter</taxon>
    </lineage>
</organism>
<comment type="caution">
    <text evidence="2">The sequence shown here is derived from an EMBL/GenBank/DDBJ whole genome shotgun (WGS) entry which is preliminary data.</text>
</comment>
<feature type="transmembrane region" description="Helical" evidence="1">
    <location>
        <begin position="58"/>
        <end position="81"/>
    </location>
</feature>
<keyword evidence="1" id="KW-0472">Membrane</keyword>
<dbReference type="AlphaFoldDB" id="A0A0C1QS30"/>
<name>A0A0C1QS30_9BACT</name>
<proteinExistence type="predicted"/>
<feature type="transmembrane region" description="Helical" evidence="1">
    <location>
        <begin position="28"/>
        <end position="46"/>
    </location>
</feature>
<keyword evidence="1" id="KW-0812">Transmembrane</keyword>
<dbReference type="PROSITE" id="PS51257">
    <property type="entry name" value="PROKAR_LIPOPROTEIN"/>
    <property type="match status" value="1"/>
</dbReference>
<keyword evidence="3" id="KW-1185">Reference proteome</keyword>
<protein>
    <recommendedName>
        <fullName evidence="4">DUF3147 family protein</fullName>
    </recommendedName>
</protein>
<accession>A0A0C1QS30</accession>
<dbReference type="RefSeq" id="WP_039647444.1">
    <property type="nucleotide sequence ID" value="NZ_JXBL01000001.1"/>
</dbReference>
<dbReference type="Proteomes" id="UP000031433">
    <property type="component" value="Unassembled WGS sequence"/>
</dbReference>
<evidence type="ECO:0008006" key="4">
    <source>
        <dbReference type="Google" id="ProtNLM"/>
    </source>
</evidence>
<evidence type="ECO:0000256" key="1">
    <source>
        <dbReference type="SAM" id="Phobius"/>
    </source>
</evidence>
<dbReference type="EMBL" id="JXBL01000001">
    <property type="protein sequence ID" value="KIE43712.1"/>
    <property type="molecule type" value="Genomic_DNA"/>
</dbReference>
<gene>
    <name evidence="2" type="ORF">SE37_14290</name>
</gene>
<evidence type="ECO:0000313" key="3">
    <source>
        <dbReference type="Proteomes" id="UP000031433"/>
    </source>
</evidence>
<reference evidence="2 3" key="1">
    <citation type="submission" date="2015-01" db="EMBL/GenBank/DDBJ databases">
        <title>Genome sequence of the anaerobic bacterium Geobacter soli GSS01, a dissimilatory Fe(III) reducer from soil.</title>
        <authorList>
            <person name="Yang G."/>
            <person name="Zhou S."/>
        </authorList>
    </citation>
    <scope>NUCLEOTIDE SEQUENCE [LARGE SCALE GENOMIC DNA]</scope>
    <source>
        <strain evidence="2 3">GSS01</strain>
    </source>
</reference>
<dbReference type="NCBIfam" id="NF006752">
    <property type="entry name" value="PRK09272.1-5"/>
    <property type="match status" value="1"/>
</dbReference>
<feature type="transmembrane region" description="Helical" evidence="1">
    <location>
        <begin position="87"/>
        <end position="109"/>
    </location>
</feature>
<keyword evidence="1" id="KW-1133">Transmembrane helix</keyword>